<name>A0A3N0E0P3_9ACTN</name>
<organism evidence="2 3">
    <name type="scientific">Nocardioides marmorisolisilvae</name>
    <dbReference type="NCBI Taxonomy" id="1542737"/>
    <lineage>
        <taxon>Bacteria</taxon>
        <taxon>Bacillati</taxon>
        <taxon>Actinomycetota</taxon>
        <taxon>Actinomycetes</taxon>
        <taxon>Propionibacteriales</taxon>
        <taxon>Nocardioidaceae</taxon>
        <taxon>Nocardioides</taxon>
    </lineage>
</organism>
<dbReference type="EMBL" id="RJSG01000001">
    <property type="protein sequence ID" value="RNL81380.1"/>
    <property type="molecule type" value="Genomic_DNA"/>
</dbReference>
<comment type="caution">
    <text evidence="2">The sequence shown here is derived from an EMBL/GenBank/DDBJ whole genome shotgun (WGS) entry which is preliminary data.</text>
</comment>
<reference evidence="2 3" key="1">
    <citation type="submission" date="2018-11" db="EMBL/GenBank/DDBJ databases">
        <authorList>
            <person name="Li F."/>
        </authorList>
    </citation>
    <scope>NUCLEOTIDE SEQUENCE [LARGE SCALE GENOMIC DNA]</scope>
    <source>
        <strain evidence="2 3">KIS18-7</strain>
    </source>
</reference>
<keyword evidence="3" id="KW-1185">Reference proteome</keyword>
<keyword evidence="1" id="KW-1133">Transmembrane helix</keyword>
<dbReference type="OrthoDB" id="3785108at2"/>
<dbReference type="Proteomes" id="UP000277094">
    <property type="component" value="Unassembled WGS sequence"/>
</dbReference>
<sequence>MQFTEAELTNVLKGVALATLAAQSKDIRKGRLDVEQVWQDLGGYGRYEMLEGLSHRVLPALVALPEVDRVHGKRLKVRGSQLRAAVEETTGEEAGTGVRRKAYVVSMAALIAAGLAGLPPYVDPEK</sequence>
<keyword evidence="1" id="KW-0812">Transmembrane</keyword>
<proteinExistence type="predicted"/>
<feature type="transmembrane region" description="Helical" evidence="1">
    <location>
        <begin position="102"/>
        <end position="122"/>
    </location>
</feature>
<evidence type="ECO:0000313" key="2">
    <source>
        <dbReference type="EMBL" id="RNL81380.1"/>
    </source>
</evidence>
<evidence type="ECO:0000256" key="1">
    <source>
        <dbReference type="SAM" id="Phobius"/>
    </source>
</evidence>
<dbReference type="RefSeq" id="WP_148044952.1">
    <property type="nucleotide sequence ID" value="NZ_RJSG01000001.1"/>
</dbReference>
<accession>A0A3N0E0P3</accession>
<protein>
    <submittedName>
        <fullName evidence="2">Uncharacterized protein</fullName>
    </submittedName>
</protein>
<evidence type="ECO:0000313" key="3">
    <source>
        <dbReference type="Proteomes" id="UP000277094"/>
    </source>
</evidence>
<dbReference type="AlphaFoldDB" id="A0A3N0E0P3"/>
<keyword evidence="1" id="KW-0472">Membrane</keyword>
<gene>
    <name evidence="2" type="ORF">EFL95_03275</name>
</gene>